<comment type="caution">
    <text evidence="1">The sequence shown here is derived from an EMBL/GenBank/DDBJ whole genome shotgun (WGS) entry which is preliminary data.</text>
</comment>
<keyword evidence="1" id="KW-0548">Nucleotidyltransferase</keyword>
<reference evidence="1" key="1">
    <citation type="submission" date="2022-05" db="EMBL/GenBank/DDBJ databases">
        <title>Comparative Genomics of Spacecraft Associated Microbes.</title>
        <authorList>
            <person name="Tran M.T."/>
            <person name="Wright A."/>
            <person name="Seuylemezian A."/>
            <person name="Eisen J."/>
            <person name="Coil D."/>
        </authorList>
    </citation>
    <scope>NUCLEOTIDE SEQUENCE</scope>
    <source>
        <strain evidence="1">FAIRING 10M-2.2</strain>
    </source>
</reference>
<name>A0ACC6A8R1_9BACI</name>
<keyword evidence="1" id="KW-0695">RNA-directed DNA polymerase</keyword>
<organism evidence="1 2">
    <name type="scientific">Bacillus cytotoxicus</name>
    <dbReference type="NCBI Taxonomy" id="580165"/>
    <lineage>
        <taxon>Bacteria</taxon>
        <taxon>Bacillati</taxon>
        <taxon>Bacillota</taxon>
        <taxon>Bacilli</taxon>
        <taxon>Bacillales</taxon>
        <taxon>Bacillaceae</taxon>
        <taxon>Bacillus</taxon>
        <taxon>Bacillus cereus group</taxon>
    </lineage>
</organism>
<protein>
    <submittedName>
        <fullName evidence="1">Reverse transcriptase domain-containing protein</fullName>
    </submittedName>
</protein>
<gene>
    <name evidence="1" type="ORF">M3215_16245</name>
</gene>
<evidence type="ECO:0000313" key="2">
    <source>
        <dbReference type="Proteomes" id="UP001202289"/>
    </source>
</evidence>
<sequence length="192" mass="22964">MDTIWETKCKHLGELIRYADDFVIVCQTKQQALESIRVLQSIMSRLELTIHKEKSKLVNTWDGIEGFDFLGFHHQKFPKCVKGGKEMYIMAHVPSEKAMKKMRERIKEYTKPRNKLYLQLEDMVKGLNRVLQGFKNYYNLSPIGRKWLGKIDWYVLERLNLFWNKKRNIRKKHSRIRDLIEKTTYILVKVGS</sequence>
<dbReference type="EMBL" id="JAMBOP010000021">
    <property type="protein sequence ID" value="MCM3737306.1"/>
    <property type="molecule type" value="Genomic_DNA"/>
</dbReference>
<keyword evidence="2" id="KW-1185">Reference proteome</keyword>
<evidence type="ECO:0000313" key="1">
    <source>
        <dbReference type="EMBL" id="MCM3737306.1"/>
    </source>
</evidence>
<keyword evidence="1" id="KW-0808">Transferase</keyword>
<accession>A0ACC6A8R1</accession>
<dbReference type="Proteomes" id="UP001202289">
    <property type="component" value="Unassembled WGS sequence"/>
</dbReference>
<proteinExistence type="predicted"/>